<dbReference type="RefSeq" id="XP_024576303.1">
    <property type="nucleotide sequence ID" value="XM_024725535.1"/>
</dbReference>
<accession>A0A0P1AFZ4</accession>
<evidence type="ECO:0000256" key="3">
    <source>
        <dbReference type="ARBA" id="ARBA00022692"/>
    </source>
</evidence>
<dbReference type="OrthoDB" id="124979at2759"/>
<dbReference type="Pfam" id="PF23202">
    <property type="entry name" value="PAH_ZNF598"/>
    <property type="match status" value="1"/>
</dbReference>
<dbReference type="GO" id="GO:0030943">
    <property type="term" value="F:mitochondrion targeting sequence binding"/>
    <property type="evidence" value="ECO:0007669"/>
    <property type="project" value="TreeGrafter"/>
</dbReference>
<evidence type="ECO:0000256" key="1">
    <source>
        <dbReference type="ARBA" id="ARBA00004448"/>
    </source>
</evidence>
<feature type="compositionally biased region" description="Polar residues" evidence="8">
    <location>
        <begin position="560"/>
        <end position="570"/>
    </location>
</feature>
<evidence type="ECO:0000256" key="5">
    <source>
        <dbReference type="ARBA" id="ARBA00022989"/>
    </source>
</evidence>
<dbReference type="PANTHER" id="PTHR14110:SF0">
    <property type="entry name" value="MITOCHONDRIAL IMPORT INNER MEMBRANE TRANSLOCASE SUBUNIT TIM22"/>
    <property type="match status" value="1"/>
</dbReference>
<keyword evidence="5" id="KW-1133">Transmembrane helix</keyword>
<dbReference type="InterPro" id="IPR036871">
    <property type="entry name" value="PX_dom_sf"/>
</dbReference>
<dbReference type="GeneID" id="36405215"/>
<dbReference type="Pfam" id="PF00787">
    <property type="entry name" value="PX"/>
    <property type="match status" value="1"/>
</dbReference>
<feature type="compositionally biased region" description="Basic and acidic residues" evidence="8">
    <location>
        <begin position="571"/>
        <end position="592"/>
    </location>
</feature>
<dbReference type="GO" id="GO:0045039">
    <property type="term" value="P:protein insertion into mitochondrial inner membrane"/>
    <property type="evidence" value="ECO:0007669"/>
    <property type="project" value="InterPro"/>
</dbReference>
<evidence type="ECO:0000259" key="10">
    <source>
        <dbReference type="Pfam" id="PF23202"/>
    </source>
</evidence>
<dbReference type="EMBL" id="CCYD01000442">
    <property type="protein sequence ID" value="CEG39934.1"/>
    <property type="molecule type" value="Genomic_DNA"/>
</dbReference>
<feature type="region of interest" description="Disordered" evidence="8">
    <location>
        <begin position="556"/>
        <end position="610"/>
    </location>
</feature>
<proteinExistence type="inferred from homology"/>
<keyword evidence="6" id="KW-0496">Mitochondrion</keyword>
<dbReference type="InterPro" id="IPR057634">
    <property type="entry name" value="PAH_ZNF598/HEL2"/>
</dbReference>
<dbReference type="GO" id="GO:0008320">
    <property type="term" value="F:protein transmembrane transporter activity"/>
    <property type="evidence" value="ECO:0007669"/>
    <property type="project" value="TreeGrafter"/>
</dbReference>
<dbReference type="Proteomes" id="UP000054928">
    <property type="component" value="Unassembled WGS sequence"/>
</dbReference>
<protein>
    <submittedName>
        <fullName evidence="11">Mitochondrial protein translocase family</fullName>
    </submittedName>
</protein>
<reference evidence="12" key="1">
    <citation type="submission" date="2014-09" db="EMBL/GenBank/DDBJ databases">
        <authorList>
            <person name="Sharma Rahul"/>
            <person name="Thines Marco"/>
        </authorList>
    </citation>
    <scope>NUCLEOTIDE SEQUENCE [LARGE SCALE GENOMIC DNA]</scope>
</reference>
<evidence type="ECO:0000256" key="4">
    <source>
        <dbReference type="ARBA" id="ARBA00022792"/>
    </source>
</evidence>
<feature type="region of interest" description="Disordered" evidence="8">
    <location>
        <begin position="625"/>
        <end position="665"/>
    </location>
</feature>
<feature type="domain" description="ZNF598/HEL2 PAH" evidence="10">
    <location>
        <begin position="373"/>
        <end position="448"/>
    </location>
</feature>
<dbReference type="Gene3D" id="3.30.1520.10">
    <property type="entry name" value="Phox-like domain"/>
    <property type="match status" value="1"/>
</dbReference>
<keyword evidence="3" id="KW-0812">Transmembrane</keyword>
<dbReference type="PANTHER" id="PTHR14110">
    <property type="entry name" value="MITOCHONDRIAL IMPORT INNER MEMBRANE TRANSLOCASE SUBUNIT TIM22"/>
    <property type="match status" value="1"/>
</dbReference>
<sequence>MGSRRRRMKQMQGVLLLSRLDKSATRTYQKPQRVIVVLQPQMLQLSYSSLTDQDNLRPLGHISLLGSTLEQVLNGFIIHEAGNGSCKKVRLQDQDKATMDAWFYAVYTATTEHKRIPVGIDENDKHKLGVIFTSSKIDEHTEEVEYEISCQLALPAGTIDKLGISWKTWKTFQEFRTFDDELRVSFGACMTQITFPRGRKRDTLFSSLRKKSLQGVKEQQLALYTKHVCQMSENVNNPSLREKLMQFLKFYDFYEIASSATSDTDRSDHEALATLVSTDPIHEPVLSVSANAETIGDVSEQIPLRDVQSVSQPAAEPSEGVSGIRVSKQFTTTDSISSLPIMYGRSSFAFSEDEDEGFVEVIPVIDPKASKRLHKKIIQTVRELVSHDEERVREFQDQTKDFGRDEMSALEYCAFLLGAVGALECCKLIPEMAKLLPDDIKRAELMQARAAIWTRTHRRQRRRSKQFSESVVLQKSRESQLSSDYVHSRARPKSDSASFWSRESERVRPIKGLVRSFEIKRTSTSPIELPRHSKPSPDALAHCAGIADPRRHLNRRASFNVMSRETVQTDSIKEEDPADNKSDDESFSDRFHSLSYETPPNNWMSPVSGKMTVNSGRRNSVFLIEDDVDHDDDDDHNDDDDSNDSDEESRHPNCYGHSRYRQQSGCESGCRKNHIATESCVSARSRQNFSFVAGTDEDHNDEENSHLRYRRSQSCASHMFNEKANLLNTAHQEENPVLARLKKQGACTLRKAGRCDVQAEKMSAHYRSLNKYNIYRTLRYTSKAIIPCSMDDSCERSTQQIATNRIIKFVEESRESCWKRSAVACIAGSIMGVGLGTFLGTFEGAHGDLMGHTMREQLYNGFSKSIKAGYVRSVHFSKEFALVGSIFAGIECTIERERAAHDILNPILAGGVSGGSLGAWAARRSGTQLLVRNTVKGAADEKLKL</sequence>
<keyword evidence="4" id="KW-0999">Mitochondrion inner membrane</keyword>
<name>A0A0P1AFZ4_PLAHL</name>
<evidence type="ECO:0000256" key="7">
    <source>
        <dbReference type="ARBA" id="ARBA00023136"/>
    </source>
</evidence>
<dbReference type="GO" id="GO:0042721">
    <property type="term" value="C:TIM22 mitochondrial import inner membrane insertion complex"/>
    <property type="evidence" value="ECO:0007669"/>
    <property type="project" value="InterPro"/>
</dbReference>
<evidence type="ECO:0000256" key="8">
    <source>
        <dbReference type="SAM" id="MobiDB-lite"/>
    </source>
</evidence>
<feature type="compositionally biased region" description="Acidic residues" evidence="8">
    <location>
        <begin position="625"/>
        <end position="647"/>
    </location>
</feature>
<evidence type="ECO:0000256" key="6">
    <source>
        <dbReference type="ARBA" id="ARBA00023128"/>
    </source>
</evidence>
<dbReference type="Pfam" id="PF02466">
    <property type="entry name" value="Tim17"/>
    <property type="match status" value="1"/>
</dbReference>
<evidence type="ECO:0000313" key="12">
    <source>
        <dbReference type="Proteomes" id="UP000054928"/>
    </source>
</evidence>
<dbReference type="OMA" id="TQITFPR"/>
<evidence type="ECO:0000256" key="2">
    <source>
        <dbReference type="ARBA" id="ARBA00008444"/>
    </source>
</evidence>
<feature type="domain" description="PX" evidence="9">
    <location>
        <begin position="165"/>
        <end position="241"/>
    </location>
</feature>
<organism evidence="11 12">
    <name type="scientific">Plasmopara halstedii</name>
    <name type="common">Downy mildew of sunflower</name>
    <dbReference type="NCBI Taxonomy" id="4781"/>
    <lineage>
        <taxon>Eukaryota</taxon>
        <taxon>Sar</taxon>
        <taxon>Stramenopiles</taxon>
        <taxon>Oomycota</taxon>
        <taxon>Peronosporomycetes</taxon>
        <taxon>Peronosporales</taxon>
        <taxon>Peronosporaceae</taxon>
        <taxon>Plasmopara</taxon>
    </lineage>
</organism>
<evidence type="ECO:0000259" key="9">
    <source>
        <dbReference type="Pfam" id="PF00787"/>
    </source>
</evidence>
<dbReference type="AlphaFoldDB" id="A0A0P1AFZ4"/>
<dbReference type="GO" id="GO:0035091">
    <property type="term" value="F:phosphatidylinositol binding"/>
    <property type="evidence" value="ECO:0007669"/>
    <property type="project" value="InterPro"/>
</dbReference>
<comment type="subcellular location">
    <subcellularLocation>
        <location evidence="1">Mitochondrion inner membrane</location>
        <topology evidence="1">Multi-pass membrane protein</topology>
    </subcellularLocation>
</comment>
<feature type="compositionally biased region" description="Polar residues" evidence="8">
    <location>
        <begin position="595"/>
        <end position="610"/>
    </location>
</feature>
<comment type="similarity">
    <text evidence="2">Belongs to the Tim17/Tim22/Tim23 family.</text>
</comment>
<evidence type="ECO:0000313" key="11">
    <source>
        <dbReference type="EMBL" id="CEG39934.1"/>
    </source>
</evidence>
<dbReference type="InterPro" id="IPR039175">
    <property type="entry name" value="TIM22"/>
</dbReference>
<keyword evidence="7" id="KW-0472">Membrane</keyword>
<dbReference type="InterPro" id="IPR001683">
    <property type="entry name" value="PX_dom"/>
</dbReference>
<keyword evidence="12" id="KW-1185">Reference proteome</keyword>